<dbReference type="EMBL" id="JBBPFD010000001">
    <property type="protein sequence ID" value="KAK7944513.1"/>
    <property type="molecule type" value="Genomic_DNA"/>
</dbReference>
<proteinExistence type="predicted"/>
<dbReference type="Proteomes" id="UP001460270">
    <property type="component" value="Unassembled WGS sequence"/>
</dbReference>
<protein>
    <submittedName>
        <fullName evidence="6">Uncharacterized protein</fullName>
    </submittedName>
</protein>
<dbReference type="AlphaFoldDB" id="A0AAW0PZT1"/>
<comment type="subcellular location">
    <subcellularLocation>
        <location evidence="1">Membrane</location>
        <topology evidence="1">Multi-pass membrane protein</topology>
    </subcellularLocation>
</comment>
<accession>A0AAW0PZT1</accession>
<dbReference type="Gene3D" id="1.20.1070.10">
    <property type="entry name" value="Rhodopsin 7-helix transmembrane proteins"/>
    <property type="match status" value="1"/>
</dbReference>
<organism evidence="6 7">
    <name type="scientific">Mugilogobius chulae</name>
    <name type="common">yellowstripe goby</name>
    <dbReference type="NCBI Taxonomy" id="88201"/>
    <lineage>
        <taxon>Eukaryota</taxon>
        <taxon>Metazoa</taxon>
        <taxon>Chordata</taxon>
        <taxon>Craniata</taxon>
        <taxon>Vertebrata</taxon>
        <taxon>Euteleostomi</taxon>
        <taxon>Actinopterygii</taxon>
        <taxon>Neopterygii</taxon>
        <taxon>Teleostei</taxon>
        <taxon>Neoteleostei</taxon>
        <taxon>Acanthomorphata</taxon>
        <taxon>Gobiaria</taxon>
        <taxon>Gobiiformes</taxon>
        <taxon>Gobioidei</taxon>
        <taxon>Gobiidae</taxon>
        <taxon>Gobionellinae</taxon>
        <taxon>Mugilogobius</taxon>
    </lineage>
</organism>
<feature type="transmembrane region" description="Helical" evidence="5">
    <location>
        <begin position="137"/>
        <end position="155"/>
    </location>
</feature>
<feature type="transmembrane region" description="Helical" evidence="5">
    <location>
        <begin position="194"/>
        <end position="217"/>
    </location>
</feature>
<dbReference type="SUPFAM" id="SSF81321">
    <property type="entry name" value="Family A G protein-coupled receptor-like"/>
    <property type="match status" value="1"/>
</dbReference>
<dbReference type="GO" id="GO:0004930">
    <property type="term" value="F:G protein-coupled receptor activity"/>
    <property type="evidence" value="ECO:0007669"/>
    <property type="project" value="TreeGrafter"/>
</dbReference>
<keyword evidence="7" id="KW-1185">Reference proteome</keyword>
<dbReference type="PANTHER" id="PTHR23112">
    <property type="entry name" value="G PROTEIN-COUPLED RECEPTOR 157-RELATED"/>
    <property type="match status" value="1"/>
</dbReference>
<keyword evidence="2 5" id="KW-0812">Transmembrane</keyword>
<keyword evidence="4 5" id="KW-0472">Membrane</keyword>
<feature type="transmembrane region" description="Helical" evidence="5">
    <location>
        <begin position="248"/>
        <end position="268"/>
    </location>
</feature>
<reference evidence="7" key="1">
    <citation type="submission" date="2024-04" db="EMBL/GenBank/DDBJ databases">
        <title>Salinicola lusitanus LLJ914,a marine bacterium isolated from the Okinawa Trough.</title>
        <authorList>
            <person name="Li J."/>
        </authorList>
    </citation>
    <scope>NUCLEOTIDE SEQUENCE [LARGE SCALE GENOMIC DNA]</scope>
</reference>
<evidence type="ECO:0000313" key="6">
    <source>
        <dbReference type="EMBL" id="KAK7944513.1"/>
    </source>
</evidence>
<dbReference type="GO" id="GO:0007189">
    <property type="term" value="P:adenylate cyclase-activating G protein-coupled receptor signaling pathway"/>
    <property type="evidence" value="ECO:0007669"/>
    <property type="project" value="TreeGrafter"/>
</dbReference>
<keyword evidence="3 5" id="KW-1133">Transmembrane helix</keyword>
<dbReference type="PANTHER" id="PTHR23112:SF0">
    <property type="entry name" value="TRANSMEMBRANE PROTEIN 116"/>
    <property type="match status" value="1"/>
</dbReference>
<evidence type="ECO:0000256" key="4">
    <source>
        <dbReference type="ARBA" id="ARBA00023136"/>
    </source>
</evidence>
<comment type="caution">
    <text evidence="6">The sequence shown here is derived from an EMBL/GenBank/DDBJ whole genome shotgun (WGS) entry which is preliminary data.</text>
</comment>
<evidence type="ECO:0000313" key="7">
    <source>
        <dbReference type="Proteomes" id="UP001460270"/>
    </source>
</evidence>
<evidence type="ECO:0000256" key="5">
    <source>
        <dbReference type="SAM" id="Phobius"/>
    </source>
</evidence>
<sequence>MWDEEVIRNTSAAQDWTQVFVAVRWIQIVVSSVSVLGSSSIIVCVMSQRLRTAPELFPLLWLSLSDLFLSLFWLLGAAILNGCFWLRPIEQVLYLSSFCLTLNLVWSQFCCIRTQFTCSITGYTGQISNRVSCKGKMAALLCGVVPVLLMTPVFVQSERSRCQTNNTEPFRCLMMDTGAMFVTSQQPQPIRATAVYSSSALICCFLLTLAGITGLMVRSRTLLKRTVSCGGFVGHQQRALLRDMDRRMVLYPLVFFCCWGPAAVLALLRLISPSITQGWTGAALYITQSVTSGSQGWVNSLVYGSSRFRVHHRDVHTQTPLLRNQKRRGYDSLRSTA</sequence>
<evidence type="ECO:0000256" key="2">
    <source>
        <dbReference type="ARBA" id="ARBA00022692"/>
    </source>
</evidence>
<evidence type="ECO:0000256" key="3">
    <source>
        <dbReference type="ARBA" id="ARBA00022989"/>
    </source>
</evidence>
<name>A0AAW0PZT1_9GOBI</name>
<dbReference type="GO" id="GO:0005886">
    <property type="term" value="C:plasma membrane"/>
    <property type="evidence" value="ECO:0007669"/>
    <property type="project" value="TreeGrafter"/>
</dbReference>
<gene>
    <name evidence="6" type="ORF">WMY93_000241</name>
</gene>
<evidence type="ECO:0000256" key="1">
    <source>
        <dbReference type="ARBA" id="ARBA00004141"/>
    </source>
</evidence>
<feature type="transmembrane region" description="Helical" evidence="5">
    <location>
        <begin position="59"/>
        <end position="80"/>
    </location>
</feature>
<feature type="transmembrane region" description="Helical" evidence="5">
    <location>
        <begin position="25"/>
        <end position="47"/>
    </location>
</feature>